<dbReference type="Pfam" id="PF22936">
    <property type="entry name" value="Pol_BBD"/>
    <property type="match status" value="1"/>
</dbReference>
<dbReference type="Proteomes" id="UP001497644">
    <property type="component" value="Chromosome 2"/>
</dbReference>
<accession>A0AAV2NNM9</accession>
<dbReference type="EMBL" id="OZ034825">
    <property type="protein sequence ID" value="CAL1680876.1"/>
    <property type="molecule type" value="Genomic_DNA"/>
</dbReference>
<proteinExistence type="predicted"/>
<dbReference type="AlphaFoldDB" id="A0AAV2NNM9"/>
<sequence length="134" mass="14592">MNDYSEQKGAGLKVTVANDENLYSAGSGSMSVRVKVNSGDCVKTISKVMHVPNLSVNLLSVSEIVKKDYVFLFDADKCKIYDGDDFVAQGEVKMTGTEINGMYRLDTVDARSNISEFNDPTNAHANVTKVTSNL</sequence>
<dbReference type="InterPro" id="IPR054722">
    <property type="entry name" value="PolX-like_BBD"/>
</dbReference>
<reference evidence="2" key="1">
    <citation type="submission" date="2024-04" db="EMBL/GenBank/DDBJ databases">
        <authorList>
            <consortium name="Molecular Ecology Group"/>
        </authorList>
    </citation>
    <scope>NUCLEOTIDE SEQUENCE</scope>
</reference>
<keyword evidence="3" id="KW-1185">Reference proteome</keyword>
<feature type="domain" description="Retrovirus-related Pol polyprotein from transposon TNT 1-94-like beta-barrel" evidence="1">
    <location>
        <begin position="10"/>
        <end position="69"/>
    </location>
</feature>
<organism evidence="2 3">
    <name type="scientific">Lasius platythorax</name>
    <dbReference type="NCBI Taxonomy" id="488582"/>
    <lineage>
        <taxon>Eukaryota</taxon>
        <taxon>Metazoa</taxon>
        <taxon>Ecdysozoa</taxon>
        <taxon>Arthropoda</taxon>
        <taxon>Hexapoda</taxon>
        <taxon>Insecta</taxon>
        <taxon>Pterygota</taxon>
        <taxon>Neoptera</taxon>
        <taxon>Endopterygota</taxon>
        <taxon>Hymenoptera</taxon>
        <taxon>Apocrita</taxon>
        <taxon>Aculeata</taxon>
        <taxon>Formicoidea</taxon>
        <taxon>Formicidae</taxon>
        <taxon>Formicinae</taxon>
        <taxon>Lasius</taxon>
        <taxon>Lasius</taxon>
    </lineage>
</organism>
<gene>
    <name evidence="2" type="ORF">LPLAT_LOCUS6825</name>
</gene>
<evidence type="ECO:0000313" key="3">
    <source>
        <dbReference type="Proteomes" id="UP001497644"/>
    </source>
</evidence>
<evidence type="ECO:0000313" key="2">
    <source>
        <dbReference type="EMBL" id="CAL1680876.1"/>
    </source>
</evidence>
<evidence type="ECO:0000259" key="1">
    <source>
        <dbReference type="Pfam" id="PF22936"/>
    </source>
</evidence>
<name>A0AAV2NNM9_9HYME</name>
<protein>
    <recommendedName>
        <fullName evidence="1">Retrovirus-related Pol polyprotein from transposon TNT 1-94-like beta-barrel domain-containing protein</fullName>
    </recommendedName>
</protein>